<evidence type="ECO:0000256" key="1">
    <source>
        <dbReference type="SAM" id="SignalP"/>
    </source>
</evidence>
<dbReference type="Proteomes" id="UP001321580">
    <property type="component" value="Unassembled WGS sequence"/>
</dbReference>
<evidence type="ECO:0000313" key="2">
    <source>
        <dbReference type="EMBL" id="MDI9239569.1"/>
    </source>
</evidence>
<keyword evidence="1" id="KW-0732">Signal</keyword>
<organism evidence="2 3">
    <name type="scientific">Lysobacter stagni</name>
    <dbReference type="NCBI Taxonomy" id="3045172"/>
    <lineage>
        <taxon>Bacteria</taxon>
        <taxon>Pseudomonadati</taxon>
        <taxon>Pseudomonadota</taxon>
        <taxon>Gammaproteobacteria</taxon>
        <taxon>Lysobacterales</taxon>
        <taxon>Lysobacteraceae</taxon>
        <taxon>Lysobacter</taxon>
    </lineage>
</organism>
<dbReference type="RefSeq" id="WP_283212949.1">
    <property type="nucleotide sequence ID" value="NZ_JASGBI010000001.1"/>
</dbReference>
<sequence length="236" mass="25865">MHRIYAMNVVRRAMSLVLGMLLATPALAASPTAADRMLLEPDAKVEGESFGALTARWWQWAERMPIAPYYDPDGRLCEEEQAGPVWFLAGTDGTFNAKRECVVPAGRHILVPVINMRTTNPRRHGTVLPLPCAVLQESAAVNNERLGSAIALIDGVPVTGVTRYRVRSEGCFSMQSDAEDGVLAASDGYWLLIKPLPAGRHTLAIGANYANDEDEYGHFVQNFEYVLHVGGRTDDL</sequence>
<reference evidence="2 3" key="1">
    <citation type="submission" date="2023-05" db="EMBL/GenBank/DDBJ databases">
        <title>Lysobacter sp. strain LF1 Genome sequencing and assembly.</title>
        <authorList>
            <person name="Jung Y."/>
        </authorList>
    </citation>
    <scope>NUCLEOTIDE SEQUENCE [LARGE SCALE GENOMIC DNA]</scope>
    <source>
        <strain evidence="2 3">LF1</strain>
    </source>
</reference>
<feature type="chain" id="PRO_5045486757" description="DUF4198 domain-containing protein" evidence="1">
    <location>
        <begin position="29"/>
        <end position="236"/>
    </location>
</feature>
<evidence type="ECO:0008006" key="4">
    <source>
        <dbReference type="Google" id="ProtNLM"/>
    </source>
</evidence>
<gene>
    <name evidence="2" type="ORF">QLQ15_11705</name>
</gene>
<name>A0ABT6XHM5_9GAMM</name>
<dbReference type="EMBL" id="JASGBI010000001">
    <property type="protein sequence ID" value="MDI9239569.1"/>
    <property type="molecule type" value="Genomic_DNA"/>
</dbReference>
<comment type="caution">
    <text evidence="2">The sequence shown here is derived from an EMBL/GenBank/DDBJ whole genome shotgun (WGS) entry which is preliminary data.</text>
</comment>
<proteinExistence type="predicted"/>
<keyword evidence="3" id="KW-1185">Reference proteome</keyword>
<evidence type="ECO:0000313" key="3">
    <source>
        <dbReference type="Proteomes" id="UP001321580"/>
    </source>
</evidence>
<protein>
    <recommendedName>
        <fullName evidence="4">DUF4198 domain-containing protein</fullName>
    </recommendedName>
</protein>
<accession>A0ABT6XHM5</accession>
<feature type="signal peptide" evidence="1">
    <location>
        <begin position="1"/>
        <end position="28"/>
    </location>
</feature>